<organism evidence="2 4">
    <name type="scientific">Phytophthora infestans</name>
    <name type="common">Potato late blight agent</name>
    <name type="synonym">Botrytis infestans</name>
    <dbReference type="NCBI Taxonomy" id="4787"/>
    <lineage>
        <taxon>Eukaryota</taxon>
        <taxon>Sar</taxon>
        <taxon>Stramenopiles</taxon>
        <taxon>Oomycota</taxon>
        <taxon>Peronosporomycetes</taxon>
        <taxon>Peronosporales</taxon>
        <taxon>Peronosporaceae</taxon>
        <taxon>Phytophthora</taxon>
    </lineage>
</organism>
<sequence length="174" mass="19132">MERIPVMLDEEATRDSSVARTGGADEDEVHHPADGAQNEVQQKSNDGGQGKKRGQTTCDTSDENKTPRKKLRAAKPREPGVSEPNTVCDDDNNHQLADHVQMPPNRTMVPSAQKEICEKKSSGRKVIPAAKIQSQRDTLDEHKPGVANEDIYATKRLPTPVNLPCEMTTTRPEA</sequence>
<dbReference type="Proteomes" id="UP000602510">
    <property type="component" value="Unassembled WGS sequence"/>
</dbReference>
<evidence type="ECO:0000313" key="3">
    <source>
        <dbReference type="EMBL" id="KAF4138831.1"/>
    </source>
</evidence>
<keyword evidence="4" id="KW-1185">Reference proteome</keyword>
<evidence type="ECO:0000313" key="4">
    <source>
        <dbReference type="Proteomes" id="UP000602510"/>
    </source>
</evidence>
<name>A0A833W9C9_PHYIN</name>
<reference evidence="2" key="1">
    <citation type="submission" date="2020-04" db="EMBL/GenBank/DDBJ databases">
        <title>Hybrid Assembly of Korean Phytophthora infestans isolates.</title>
        <authorList>
            <person name="Prokchorchik M."/>
            <person name="Lee Y."/>
            <person name="Seo J."/>
            <person name="Cho J.-H."/>
            <person name="Park Y.-E."/>
            <person name="Jang D.-C."/>
            <person name="Im J.-S."/>
            <person name="Choi J.-G."/>
            <person name="Park H.-J."/>
            <person name="Lee G.-B."/>
            <person name="Lee Y.-G."/>
            <person name="Hong S.-Y."/>
            <person name="Cho K."/>
            <person name="Sohn K.H."/>
        </authorList>
    </citation>
    <scope>NUCLEOTIDE SEQUENCE</scope>
    <source>
        <strain evidence="2">KR_1_A1</strain>
        <strain evidence="3">KR_2_A2</strain>
    </source>
</reference>
<proteinExistence type="predicted"/>
<evidence type="ECO:0000313" key="2">
    <source>
        <dbReference type="EMBL" id="KAF4033787.1"/>
    </source>
</evidence>
<dbReference type="EMBL" id="WSZM01000408">
    <property type="protein sequence ID" value="KAF4033787.1"/>
    <property type="molecule type" value="Genomic_DNA"/>
</dbReference>
<evidence type="ECO:0000256" key="1">
    <source>
        <dbReference type="SAM" id="MobiDB-lite"/>
    </source>
</evidence>
<dbReference type="Proteomes" id="UP000704712">
    <property type="component" value="Unassembled WGS sequence"/>
</dbReference>
<dbReference type="EMBL" id="JAACNO010001630">
    <property type="protein sequence ID" value="KAF4138831.1"/>
    <property type="molecule type" value="Genomic_DNA"/>
</dbReference>
<gene>
    <name evidence="2" type="ORF">GN244_ATG14285</name>
    <name evidence="3" type="ORF">GN958_ATG12040</name>
</gene>
<feature type="region of interest" description="Disordered" evidence="1">
    <location>
        <begin position="1"/>
        <end position="94"/>
    </location>
</feature>
<accession>A0A833W9C9</accession>
<protein>
    <submittedName>
        <fullName evidence="2">Uncharacterized protein</fullName>
    </submittedName>
</protein>
<comment type="caution">
    <text evidence="2">The sequence shown here is derived from an EMBL/GenBank/DDBJ whole genome shotgun (WGS) entry which is preliminary data.</text>
</comment>
<dbReference type="AlphaFoldDB" id="A0A833W9C9"/>